<organism evidence="2 3">
    <name type="scientific">Evansella vedderi</name>
    <dbReference type="NCBI Taxonomy" id="38282"/>
    <lineage>
        <taxon>Bacteria</taxon>
        <taxon>Bacillati</taxon>
        <taxon>Bacillota</taxon>
        <taxon>Bacilli</taxon>
        <taxon>Bacillales</taxon>
        <taxon>Bacillaceae</taxon>
        <taxon>Evansella</taxon>
    </lineage>
</organism>
<gene>
    <name evidence="2" type="ORF">J2S74_000718</name>
</gene>
<protein>
    <recommendedName>
        <fullName evidence="1">C2H2-type domain-containing protein</fullName>
    </recommendedName>
</protein>
<dbReference type="InterPro" id="IPR013087">
    <property type="entry name" value="Znf_C2H2_type"/>
</dbReference>
<name>A0ABT9ZRI6_9BACI</name>
<proteinExistence type="predicted"/>
<evidence type="ECO:0000259" key="1">
    <source>
        <dbReference type="PROSITE" id="PS50157"/>
    </source>
</evidence>
<dbReference type="Gene3D" id="1.10.10.10">
    <property type="entry name" value="Winged helix-like DNA-binding domain superfamily/Winged helix DNA-binding domain"/>
    <property type="match status" value="1"/>
</dbReference>
<feature type="domain" description="C2H2-type" evidence="1">
    <location>
        <begin position="406"/>
        <end position="435"/>
    </location>
</feature>
<keyword evidence="3" id="KW-1185">Reference proteome</keyword>
<sequence>MRKVNTRNVSMLDRNIQIVLTYFGFGSQVFPTLDSVAEEFGLSSRERVRQIVSDKFVNKINREEFLVRFNISQVMEGEEIHFTDELIGKLMDQKVIEEKVNIRGLINLLHAFQLCEEYELYNTSINKATKTEIESMEQLLLLKKEYERPLKAKVKTLKTLPGQHGLVNLHDVMVVNKKFSVEDFPFYQKLLRSTKKVWWSENAENNFGYMVHERDNVIINTLEKIVNITTQVDLHILGEIITVYISKRSFQKKIPSVSLLKEYLSSSPYIELNGRYASLKVEKSSLLEIEKDILYYYERENKSIVNYAEINAYLEEKGYTSSYRKKTLYHCPFIYVDKTKGRGNYQFILITNFSNKAVELKTASPYERMKSRLKQLEGQTDVTQSVKGRKEQDLLREWLFKNKETEECAICGKTFACRSLVAAHKKKRANCTEEERTDPNIVMPVCLFGCDYLYEEGNIRIIAGTINVLPTSTLQSTEEEYLQRLHNRKMDQRWLQGSDHYFQTANLSLEAYS</sequence>
<accession>A0ABT9ZRI6</accession>
<dbReference type="EMBL" id="JAUSUG010000002">
    <property type="protein sequence ID" value="MDQ0253346.1"/>
    <property type="molecule type" value="Genomic_DNA"/>
</dbReference>
<evidence type="ECO:0000313" key="2">
    <source>
        <dbReference type="EMBL" id="MDQ0253346.1"/>
    </source>
</evidence>
<dbReference type="Proteomes" id="UP001230005">
    <property type="component" value="Unassembled WGS sequence"/>
</dbReference>
<dbReference type="PROSITE" id="PS50157">
    <property type="entry name" value="ZINC_FINGER_C2H2_2"/>
    <property type="match status" value="1"/>
</dbReference>
<dbReference type="InterPro" id="IPR036388">
    <property type="entry name" value="WH-like_DNA-bd_sf"/>
</dbReference>
<reference evidence="2 3" key="1">
    <citation type="submission" date="2023-07" db="EMBL/GenBank/DDBJ databases">
        <title>Genomic Encyclopedia of Type Strains, Phase IV (KMG-IV): sequencing the most valuable type-strain genomes for metagenomic binning, comparative biology and taxonomic classification.</title>
        <authorList>
            <person name="Goeker M."/>
        </authorList>
    </citation>
    <scope>NUCLEOTIDE SEQUENCE [LARGE SCALE GENOMIC DNA]</scope>
    <source>
        <strain evidence="2 3">DSM 9768</strain>
    </source>
</reference>
<evidence type="ECO:0000313" key="3">
    <source>
        <dbReference type="Proteomes" id="UP001230005"/>
    </source>
</evidence>
<comment type="caution">
    <text evidence="2">The sequence shown here is derived from an EMBL/GenBank/DDBJ whole genome shotgun (WGS) entry which is preliminary data.</text>
</comment>